<dbReference type="Gene3D" id="3.90.1590.10">
    <property type="entry name" value="glutathione-dependent formaldehyde- activating enzyme (gfa)"/>
    <property type="match status" value="1"/>
</dbReference>
<dbReference type="SMART" id="SM00886">
    <property type="entry name" value="Dabb"/>
    <property type="match status" value="1"/>
</dbReference>
<dbReference type="GO" id="GO:0016846">
    <property type="term" value="F:carbon-sulfur lyase activity"/>
    <property type="evidence" value="ECO:0007669"/>
    <property type="project" value="InterPro"/>
</dbReference>
<evidence type="ECO:0000313" key="7">
    <source>
        <dbReference type="EMBL" id="KAF2173573.1"/>
    </source>
</evidence>
<keyword evidence="2" id="KW-0479">Metal-binding</keyword>
<dbReference type="PANTHER" id="PTHR33337">
    <property type="entry name" value="GFA DOMAIN-CONTAINING PROTEIN"/>
    <property type="match status" value="1"/>
</dbReference>
<feature type="domain" description="CENP-V/GFA" evidence="6">
    <location>
        <begin position="127"/>
        <end position="239"/>
    </location>
</feature>
<evidence type="ECO:0000256" key="4">
    <source>
        <dbReference type="ARBA" id="ARBA00023239"/>
    </source>
</evidence>
<dbReference type="Pfam" id="PF07876">
    <property type="entry name" value="Dabb"/>
    <property type="match status" value="1"/>
</dbReference>
<organism evidence="7 8">
    <name type="scientific">Zasmidium cellare ATCC 36951</name>
    <dbReference type="NCBI Taxonomy" id="1080233"/>
    <lineage>
        <taxon>Eukaryota</taxon>
        <taxon>Fungi</taxon>
        <taxon>Dikarya</taxon>
        <taxon>Ascomycota</taxon>
        <taxon>Pezizomycotina</taxon>
        <taxon>Dothideomycetes</taxon>
        <taxon>Dothideomycetidae</taxon>
        <taxon>Mycosphaerellales</taxon>
        <taxon>Mycosphaerellaceae</taxon>
        <taxon>Zasmidium</taxon>
    </lineage>
</organism>
<comment type="similarity">
    <text evidence="1">Belongs to the Gfa family.</text>
</comment>
<evidence type="ECO:0000313" key="8">
    <source>
        <dbReference type="Proteomes" id="UP000799537"/>
    </source>
</evidence>
<feature type="domain" description="Stress-response A/B barrel" evidence="5">
    <location>
        <begin position="6"/>
        <end position="106"/>
    </location>
</feature>
<accession>A0A6A6D392</accession>
<dbReference type="SUPFAM" id="SSF51316">
    <property type="entry name" value="Mss4-like"/>
    <property type="match status" value="1"/>
</dbReference>
<dbReference type="EMBL" id="ML993579">
    <property type="protein sequence ID" value="KAF2173573.1"/>
    <property type="molecule type" value="Genomic_DNA"/>
</dbReference>
<dbReference type="GeneID" id="54556646"/>
<evidence type="ECO:0000259" key="6">
    <source>
        <dbReference type="PROSITE" id="PS51891"/>
    </source>
</evidence>
<proteinExistence type="inferred from homology"/>
<dbReference type="InterPro" id="IPR006913">
    <property type="entry name" value="CENP-V/GFA"/>
</dbReference>
<dbReference type="InterPro" id="IPR011057">
    <property type="entry name" value="Mss4-like_sf"/>
</dbReference>
<dbReference type="PROSITE" id="PS51891">
    <property type="entry name" value="CENP_V_GFA"/>
    <property type="match status" value="1"/>
</dbReference>
<dbReference type="AlphaFoldDB" id="A0A6A6D392"/>
<dbReference type="RefSeq" id="XP_033674462.1">
    <property type="nucleotide sequence ID" value="XM_033803374.1"/>
</dbReference>
<dbReference type="Gene3D" id="3.30.70.100">
    <property type="match status" value="1"/>
</dbReference>
<sequence>MTTQTITHIVLFKYRSNITWTDFESHFSAFSSLKDRCLRNGKPYMLSMRMGKNRSWEPYSKGMTHGFVLEFASQDDLDYYLTQDQVHAEFSRNAKSFIEDSVVVYITDGVLFGVAARHPSLKREGAYAGSCHCGELKWAAKLDKAEHVLCHCRTCQKLGGGLYSCNQIIAREDLTMLQGEPRVYTYKGASGKDVRCFFCGTCTSHVYHHQDAMPDKVIVRTLLLEGGSQMPATGEIFAEGRLRWVRDLRDSFDTPEGSEPSE</sequence>
<evidence type="ECO:0000256" key="2">
    <source>
        <dbReference type="ARBA" id="ARBA00022723"/>
    </source>
</evidence>
<reference evidence="7" key="1">
    <citation type="journal article" date="2020" name="Stud. Mycol.">
        <title>101 Dothideomycetes genomes: a test case for predicting lifestyles and emergence of pathogens.</title>
        <authorList>
            <person name="Haridas S."/>
            <person name="Albert R."/>
            <person name="Binder M."/>
            <person name="Bloem J."/>
            <person name="Labutti K."/>
            <person name="Salamov A."/>
            <person name="Andreopoulos B."/>
            <person name="Baker S."/>
            <person name="Barry K."/>
            <person name="Bills G."/>
            <person name="Bluhm B."/>
            <person name="Cannon C."/>
            <person name="Castanera R."/>
            <person name="Culley D."/>
            <person name="Daum C."/>
            <person name="Ezra D."/>
            <person name="Gonzalez J."/>
            <person name="Henrissat B."/>
            <person name="Kuo A."/>
            <person name="Liang C."/>
            <person name="Lipzen A."/>
            <person name="Lutzoni F."/>
            <person name="Magnuson J."/>
            <person name="Mondo S."/>
            <person name="Nolan M."/>
            <person name="Ohm R."/>
            <person name="Pangilinan J."/>
            <person name="Park H.-J."/>
            <person name="Ramirez L."/>
            <person name="Alfaro M."/>
            <person name="Sun H."/>
            <person name="Tritt A."/>
            <person name="Yoshinaga Y."/>
            <person name="Zwiers L.-H."/>
            <person name="Turgeon B."/>
            <person name="Goodwin S."/>
            <person name="Spatafora J."/>
            <person name="Crous P."/>
            <person name="Grigoriev I."/>
        </authorList>
    </citation>
    <scope>NUCLEOTIDE SEQUENCE</scope>
    <source>
        <strain evidence="7">ATCC 36951</strain>
    </source>
</reference>
<evidence type="ECO:0000256" key="3">
    <source>
        <dbReference type="ARBA" id="ARBA00022833"/>
    </source>
</evidence>
<keyword evidence="8" id="KW-1185">Reference proteome</keyword>
<dbReference type="Pfam" id="PF04828">
    <property type="entry name" value="GFA"/>
    <property type="match status" value="1"/>
</dbReference>
<name>A0A6A6D392_ZASCE</name>
<evidence type="ECO:0000259" key="5">
    <source>
        <dbReference type="PROSITE" id="PS51502"/>
    </source>
</evidence>
<dbReference type="GO" id="GO:0046872">
    <property type="term" value="F:metal ion binding"/>
    <property type="evidence" value="ECO:0007669"/>
    <property type="project" value="UniProtKB-KW"/>
</dbReference>
<evidence type="ECO:0008006" key="9">
    <source>
        <dbReference type="Google" id="ProtNLM"/>
    </source>
</evidence>
<keyword evidence="3" id="KW-0862">Zinc</keyword>
<gene>
    <name evidence="7" type="ORF">M409DRAFT_15851</name>
</gene>
<dbReference type="PROSITE" id="PS51502">
    <property type="entry name" value="S_R_A_B_BARREL"/>
    <property type="match status" value="1"/>
</dbReference>
<evidence type="ECO:0000256" key="1">
    <source>
        <dbReference type="ARBA" id="ARBA00005495"/>
    </source>
</evidence>
<protein>
    <recommendedName>
        <fullName evidence="9">CENP-V/GFA domain-containing protein</fullName>
    </recommendedName>
</protein>
<dbReference type="InterPro" id="IPR013097">
    <property type="entry name" value="Dabb"/>
</dbReference>
<dbReference type="InterPro" id="IPR011008">
    <property type="entry name" value="Dimeric_a/b-barrel"/>
</dbReference>
<dbReference type="Proteomes" id="UP000799537">
    <property type="component" value="Unassembled WGS sequence"/>
</dbReference>
<dbReference type="SUPFAM" id="SSF54909">
    <property type="entry name" value="Dimeric alpha+beta barrel"/>
    <property type="match status" value="1"/>
</dbReference>
<keyword evidence="4" id="KW-0456">Lyase</keyword>
<dbReference type="PANTHER" id="PTHR33337:SF30">
    <property type="entry name" value="DUF636 DOMAIN PROTEIN (AFU_ORTHOLOGUE AFUA_1G03180)"/>
    <property type="match status" value="1"/>
</dbReference>
<dbReference type="OrthoDB" id="1601230at2759"/>